<feature type="compositionally biased region" description="Gly residues" evidence="2">
    <location>
        <begin position="450"/>
        <end position="463"/>
    </location>
</feature>
<feature type="coiled-coil region" evidence="1">
    <location>
        <begin position="316"/>
        <end position="354"/>
    </location>
</feature>
<evidence type="ECO:0000313" key="3">
    <source>
        <dbReference type="EMBL" id="CAE4564094.1"/>
    </source>
</evidence>
<gene>
    <name evidence="3" type="ORF">AMON00008_LOCUS3713</name>
</gene>
<keyword evidence="1" id="KW-0175">Coiled coil</keyword>
<dbReference type="AlphaFoldDB" id="A0A7S4UX91"/>
<accession>A0A7S4UX91</accession>
<feature type="compositionally biased region" description="Basic and acidic residues" evidence="2">
    <location>
        <begin position="422"/>
        <end position="439"/>
    </location>
</feature>
<evidence type="ECO:0000256" key="1">
    <source>
        <dbReference type="SAM" id="Coils"/>
    </source>
</evidence>
<name>A0A7S4UX91_9DINO</name>
<proteinExistence type="predicted"/>
<feature type="region of interest" description="Disordered" evidence="2">
    <location>
        <begin position="417"/>
        <end position="480"/>
    </location>
</feature>
<reference evidence="3" key="1">
    <citation type="submission" date="2021-01" db="EMBL/GenBank/DDBJ databases">
        <authorList>
            <person name="Corre E."/>
            <person name="Pelletier E."/>
            <person name="Niang G."/>
            <person name="Scheremetjew M."/>
            <person name="Finn R."/>
            <person name="Kale V."/>
            <person name="Holt S."/>
            <person name="Cochrane G."/>
            <person name="Meng A."/>
            <person name="Brown T."/>
            <person name="Cohen L."/>
        </authorList>
    </citation>
    <scope>NUCLEOTIDE SEQUENCE</scope>
    <source>
        <strain evidence="3">CCMP3105</strain>
    </source>
</reference>
<feature type="compositionally biased region" description="Pro residues" evidence="2">
    <location>
        <begin position="464"/>
        <end position="473"/>
    </location>
</feature>
<dbReference type="EMBL" id="HBNR01005554">
    <property type="protein sequence ID" value="CAE4564094.1"/>
    <property type="molecule type" value="Transcribed_RNA"/>
</dbReference>
<organism evidence="3">
    <name type="scientific">Alexandrium monilatum</name>
    <dbReference type="NCBI Taxonomy" id="311494"/>
    <lineage>
        <taxon>Eukaryota</taxon>
        <taxon>Sar</taxon>
        <taxon>Alveolata</taxon>
        <taxon>Dinophyceae</taxon>
        <taxon>Gonyaulacales</taxon>
        <taxon>Pyrocystaceae</taxon>
        <taxon>Alexandrium</taxon>
    </lineage>
</organism>
<evidence type="ECO:0000256" key="2">
    <source>
        <dbReference type="SAM" id="MobiDB-lite"/>
    </source>
</evidence>
<protein>
    <submittedName>
        <fullName evidence="3">Uncharacterized protein</fullName>
    </submittedName>
</protein>
<sequence>MARSGGAEASGYAEMQTHEVAYAQMETRLRNMISELLQPTVQRTSVIVSDVDGLKNVVAQHTRGLQEVQLGQFKAAEQVSTITTFREEMGRWDTQRRKHEASIDEKVEAVQQRMEAFRYNLEQKESALHHLHRSVDRLALELNHTQEEQESQRNHFETRMDDQSRRVNQFKSEVDVCTAGLQLRHTALSDELWGEMTGLAKVVGELKKTNVAFQGLEDAVSELQQGKAEAAQLDKLRAEVQRMVHEANAAVASMKQTVGSVVNEVREHFRTASQTIAAHNATFVGEVRSEYQAELANAARLRDEVKDFVAHTEDGIAGLDARVAEAAARADALAAEARGEVEELNRRRKRDKTSSDNEFKALKRRLEGVFGDSGMVLRGIEHIYGVLQQVLQSDLIGCSVDLQDSIDRRRIALWGGVSSDDGSLHRSRQLEPQRPRPECQGKSGTAPARMGGGGGPLRGGPGGGAPPPAPRAPPVRGEPNVRVEPRCLSCSGQAPLVLSAFKMACLQYAPSPVEHDGHQHERDDLLRRRQRLLQGAHSALLEGPLAARAEGAAVGGAAPLAEAAVQEVAAEDRLSGEGTLLAEYAAAEARLQLPSSRASSAVRLPNLAAAPPVMPMPRAVTAR</sequence>